<sequence>MFDHFSLACKASRALLGLKQMGKTVIDYAIEFRTLAADSGWNGSAINNAFVNGLMEELKEGEAPSQ</sequence>
<proteinExistence type="predicted"/>
<reference evidence="1" key="1">
    <citation type="submission" date="2022-04" db="EMBL/GenBank/DDBJ databases">
        <title>Jade perch genome.</title>
        <authorList>
            <person name="Chao B."/>
        </authorList>
    </citation>
    <scope>NUCLEOTIDE SEQUENCE</scope>
    <source>
        <strain evidence="1">CB-2022</strain>
    </source>
</reference>
<evidence type="ECO:0000313" key="1">
    <source>
        <dbReference type="EMBL" id="KAI3373193.1"/>
    </source>
</evidence>
<dbReference type="EMBL" id="CM041534">
    <property type="protein sequence ID" value="KAI3373193.1"/>
    <property type="molecule type" value="Genomic_DNA"/>
</dbReference>
<keyword evidence="2" id="KW-1185">Reference proteome</keyword>
<protein>
    <submittedName>
        <fullName evidence="1">Uncharacterized protein</fullName>
    </submittedName>
</protein>
<organism evidence="1 2">
    <name type="scientific">Scortum barcoo</name>
    <name type="common">barcoo grunter</name>
    <dbReference type="NCBI Taxonomy" id="214431"/>
    <lineage>
        <taxon>Eukaryota</taxon>
        <taxon>Metazoa</taxon>
        <taxon>Chordata</taxon>
        <taxon>Craniata</taxon>
        <taxon>Vertebrata</taxon>
        <taxon>Euteleostomi</taxon>
        <taxon>Actinopterygii</taxon>
        <taxon>Neopterygii</taxon>
        <taxon>Teleostei</taxon>
        <taxon>Neoteleostei</taxon>
        <taxon>Acanthomorphata</taxon>
        <taxon>Eupercaria</taxon>
        <taxon>Centrarchiformes</taxon>
        <taxon>Terapontoidei</taxon>
        <taxon>Terapontidae</taxon>
        <taxon>Scortum</taxon>
    </lineage>
</organism>
<dbReference type="Proteomes" id="UP000831701">
    <property type="component" value="Chromosome 4"/>
</dbReference>
<evidence type="ECO:0000313" key="2">
    <source>
        <dbReference type="Proteomes" id="UP000831701"/>
    </source>
</evidence>
<name>A0ACB8X2K9_9TELE</name>
<gene>
    <name evidence="1" type="ORF">L3Q82_006509</name>
</gene>
<comment type="caution">
    <text evidence="1">The sequence shown here is derived from an EMBL/GenBank/DDBJ whole genome shotgun (WGS) entry which is preliminary data.</text>
</comment>
<accession>A0ACB8X2K9</accession>